<dbReference type="PANTHER" id="PTHR43201:SF5">
    <property type="entry name" value="MEDIUM-CHAIN ACYL-COA LIGASE ACSF2, MITOCHONDRIAL"/>
    <property type="match status" value="1"/>
</dbReference>
<keyword evidence="2" id="KW-0436">Ligase</keyword>
<dbReference type="GO" id="GO:0006631">
    <property type="term" value="P:fatty acid metabolic process"/>
    <property type="evidence" value="ECO:0007669"/>
    <property type="project" value="TreeGrafter"/>
</dbReference>
<reference evidence="5 6" key="1">
    <citation type="submission" date="2018-03" db="EMBL/GenBank/DDBJ databases">
        <title>Genomic Encyclopedia of Archaeal and Bacterial Type Strains, Phase II (KMG-II): from individual species to whole genera.</title>
        <authorList>
            <person name="Goeker M."/>
        </authorList>
    </citation>
    <scope>NUCLEOTIDE SEQUENCE [LARGE SCALE GENOMIC DNA]</scope>
    <source>
        <strain evidence="5 6">DSM 100065</strain>
    </source>
</reference>
<dbReference type="SUPFAM" id="SSF56801">
    <property type="entry name" value="Acetyl-CoA synthetase-like"/>
    <property type="match status" value="1"/>
</dbReference>
<dbReference type="InterPro" id="IPR042099">
    <property type="entry name" value="ANL_N_sf"/>
</dbReference>
<dbReference type="EMBL" id="PVUE01000012">
    <property type="protein sequence ID" value="PRZ41068.1"/>
    <property type="molecule type" value="Genomic_DNA"/>
</dbReference>
<dbReference type="InterPro" id="IPR025110">
    <property type="entry name" value="AMP-bd_C"/>
</dbReference>
<dbReference type="Proteomes" id="UP000237752">
    <property type="component" value="Unassembled WGS sequence"/>
</dbReference>
<dbReference type="InterPro" id="IPR045851">
    <property type="entry name" value="AMP-bd_C_sf"/>
</dbReference>
<dbReference type="InterPro" id="IPR000873">
    <property type="entry name" value="AMP-dep_synth/lig_dom"/>
</dbReference>
<dbReference type="FunFam" id="3.30.300.30:FF:000008">
    <property type="entry name" value="2,3-dihydroxybenzoate-AMP ligase"/>
    <property type="match status" value="1"/>
</dbReference>
<organism evidence="5 6">
    <name type="scientific">Antricoccus suffuscus</name>
    <dbReference type="NCBI Taxonomy" id="1629062"/>
    <lineage>
        <taxon>Bacteria</taxon>
        <taxon>Bacillati</taxon>
        <taxon>Actinomycetota</taxon>
        <taxon>Actinomycetes</taxon>
        <taxon>Geodermatophilales</taxon>
        <taxon>Antricoccaceae</taxon>
        <taxon>Antricoccus</taxon>
    </lineage>
</organism>
<dbReference type="GO" id="GO:0031956">
    <property type="term" value="F:medium-chain fatty acid-CoA ligase activity"/>
    <property type="evidence" value="ECO:0007669"/>
    <property type="project" value="TreeGrafter"/>
</dbReference>
<dbReference type="Pfam" id="PF13193">
    <property type="entry name" value="AMP-binding_C"/>
    <property type="match status" value="1"/>
</dbReference>
<evidence type="ECO:0000313" key="6">
    <source>
        <dbReference type="Proteomes" id="UP000237752"/>
    </source>
</evidence>
<feature type="domain" description="AMP-binding enzyme C-terminal" evidence="4">
    <location>
        <begin position="443"/>
        <end position="519"/>
    </location>
</feature>
<dbReference type="Gene3D" id="3.30.300.30">
    <property type="match status" value="1"/>
</dbReference>
<feature type="domain" description="AMP-dependent synthetase/ligase" evidence="3">
    <location>
        <begin position="29"/>
        <end position="392"/>
    </location>
</feature>
<dbReference type="PANTHER" id="PTHR43201">
    <property type="entry name" value="ACYL-COA SYNTHETASE"/>
    <property type="match status" value="1"/>
</dbReference>
<dbReference type="InterPro" id="IPR020845">
    <property type="entry name" value="AMP-binding_CS"/>
</dbReference>
<proteinExistence type="inferred from homology"/>
<dbReference type="RefSeq" id="WP_202862592.1">
    <property type="nucleotide sequence ID" value="NZ_PVUE01000012.1"/>
</dbReference>
<evidence type="ECO:0000313" key="5">
    <source>
        <dbReference type="EMBL" id="PRZ41068.1"/>
    </source>
</evidence>
<comment type="caution">
    <text evidence="5">The sequence shown here is derived from an EMBL/GenBank/DDBJ whole genome shotgun (WGS) entry which is preliminary data.</text>
</comment>
<sequence>MTMQTLTESYWPADTSAPLLELTVGGLLTAQAAKTPDAVAIIGTAYGTSEARRLTYAELLGEARAIASTILGYAAPGDFVAMWAPNVIEWPIVEYAAGLAGVTLVALNPVLRERELAYALDDSKARLLIYAETSRAYDMKSVLESARPDRAYLEHVISLADLAGLPADSELPDLRSISPDAPAMLQYTSGTTGDPKGVLLRHRSLVNNAKMTMDVTEAEPGAMCLNPLPMFHTASCIISTLGPVCLGGGVVLVEQFIPDVVLDLMRDEKVSVLFFVPTVLGALIEAQRASDKPAPRLRTIMGGAATVPSVMIEAANELFGATVHNLFGQTELAPVLTAIRRTDSLQDQLTTVGRPIPQVECKITDPATGETMPLGDVGEICARGPQQMLEYYGKPDATAAAIDADGWLHMGDLGTMGERGFVTVTGRLKDMIIRGGENIAPAEVESILVRHPEVLEAVVLGLPDEKWGETVAAVIRPRGEPRADLRASLEAHCRASLSPYKVPSTWYVSDELPMTPTGKVQKFRLREVIDGGTLVALDRD</sequence>
<protein>
    <submittedName>
        <fullName evidence="5">Fatty-acyl-CoA synthase/long-chain acyl-CoA synthetase</fullName>
    </submittedName>
</protein>
<comment type="similarity">
    <text evidence="1">Belongs to the ATP-dependent AMP-binding enzyme family.</text>
</comment>
<accession>A0A2T0ZYA5</accession>
<evidence type="ECO:0000256" key="2">
    <source>
        <dbReference type="ARBA" id="ARBA00022598"/>
    </source>
</evidence>
<dbReference type="Pfam" id="PF00501">
    <property type="entry name" value="AMP-binding"/>
    <property type="match status" value="1"/>
</dbReference>
<dbReference type="AlphaFoldDB" id="A0A2T0ZYA5"/>
<gene>
    <name evidence="5" type="ORF">CLV47_112101</name>
</gene>
<evidence type="ECO:0000256" key="1">
    <source>
        <dbReference type="ARBA" id="ARBA00006432"/>
    </source>
</evidence>
<dbReference type="PROSITE" id="PS00455">
    <property type="entry name" value="AMP_BINDING"/>
    <property type="match status" value="1"/>
</dbReference>
<evidence type="ECO:0000259" key="3">
    <source>
        <dbReference type="Pfam" id="PF00501"/>
    </source>
</evidence>
<evidence type="ECO:0000259" key="4">
    <source>
        <dbReference type="Pfam" id="PF13193"/>
    </source>
</evidence>
<keyword evidence="6" id="KW-1185">Reference proteome</keyword>
<dbReference type="Gene3D" id="3.40.50.12780">
    <property type="entry name" value="N-terminal domain of ligase-like"/>
    <property type="match status" value="1"/>
</dbReference>
<name>A0A2T0ZYA5_9ACTN</name>